<keyword evidence="2 10" id="KW-0690">Ribosome biogenesis</keyword>
<feature type="binding site" evidence="10">
    <location>
        <begin position="156"/>
        <end position="159"/>
    </location>
    <ligand>
        <name>GTP</name>
        <dbReference type="ChEBI" id="CHEBI:37565"/>
    </ligand>
</feature>
<evidence type="ECO:0000256" key="8">
    <source>
        <dbReference type="ARBA" id="ARBA00022884"/>
    </source>
</evidence>
<accession>A0A1I4I3H0</accession>
<keyword evidence="15" id="KW-1185">Reference proteome</keyword>
<dbReference type="GO" id="GO:0019843">
    <property type="term" value="F:rRNA binding"/>
    <property type="evidence" value="ECO:0007669"/>
    <property type="project" value="UniProtKB-KW"/>
</dbReference>
<feature type="binding site" evidence="10">
    <location>
        <position position="296"/>
    </location>
    <ligand>
        <name>Zn(2+)</name>
        <dbReference type="ChEBI" id="CHEBI:29105"/>
    </ligand>
</feature>
<comment type="subcellular location">
    <subcellularLocation>
        <location evidence="10">Cytoplasm</location>
    </subcellularLocation>
</comment>
<dbReference type="GO" id="GO:0003924">
    <property type="term" value="F:GTPase activity"/>
    <property type="evidence" value="ECO:0007669"/>
    <property type="project" value="UniProtKB-UniRule"/>
</dbReference>
<keyword evidence="4 10" id="KW-0699">rRNA-binding</keyword>
<dbReference type="InterPro" id="IPR030378">
    <property type="entry name" value="G_CP_dom"/>
</dbReference>
<keyword evidence="3 10" id="KW-0479">Metal-binding</keyword>
<evidence type="ECO:0000256" key="6">
    <source>
        <dbReference type="ARBA" id="ARBA00022801"/>
    </source>
</evidence>
<dbReference type="GO" id="GO:0005737">
    <property type="term" value="C:cytoplasm"/>
    <property type="evidence" value="ECO:0007669"/>
    <property type="project" value="UniProtKB-SubCell"/>
</dbReference>
<dbReference type="NCBIfam" id="TIGR00157">
    <property type="entry name" value="ribosome small subunit-dependent GTPase A"/>
    <property type="match status" value="1"/>
</dbReference>
<feature type="compositionally biased region" description="Basic and acidic residues" evidence="11">
    <location>
        <begin position="335"/>
        <end position="345"/>
    </location>
</feature>
<dbReference type="AlphaFoldDB" id="A0A1I4I3H0"/>
<evidence type="ECO:0000256" key="2">
    <source>
        <dbReference type="ARBA" id="ARBA00022517"/>
    </source>
</evidence>
<feature type="region of interest" description="Disordered" evidence="11">
    <location>
        <begin position="335"/>
        <end position="360"/>
    </location>
</feature>
<dbReference type="OrthoDB" id="9809485at2"/>
<feature type="binding site" evidence="10">
    <location>
        <position position="289"/>
    </location>
    <ligand>
        <name>Zn(2+)</name>
        <dbReference type="ChEBI" id="CHEBI:29105"/>
    </ligand>
</feature>
<evidence type="ECO:0000256" key="9">
    <source>
        <dbReference type="ARBA" id="ARBA00023134"/>
    </source>
</evidence>
<evidence type="ECO:0000256" key="11">
    <source>
        <dbReference type="SAM" id="MobiDB-lite"/>
    </source>
</evidence>
<feature type="domain" description="EngC GTPase" evidence="12">
    <location>
        <begin position="117"/>
        <end position="264"/>
    </location>
</feature>
<dbReference type="STRING" id="254406.SAMN04488042_101387"/>
<evidence type="ECO:0000313" key="15">
    <source>
        <dbReference type="Proteomes" id="UP000199144"/>
    </source>
</evidence>
<comment type="subunit">
    <text evidence="10">Monomer. Associates with 30S ribosomal subunit, binds 16S rRNA.</text>
</comment>
<dbReference type="GO" id="GO:0042274">
    <property type="term" value="P:ribosomal small subunit biogenesis"/>
    <property type="evidence" value="ECO:0007669"/>
    <property type="project" value="UniProtKB-UniRule"/>
</dbReference>
<evidence type="ECO:0000313" key="14">
    <source>
        <dbReference type="EMBL" id="SFL48453.1"/>
    </source>
</evidence>
<name>A0A1I4I3H0_9RHOB</name>
<dbReference type="PROSITE" id="PS50936">
    <property type="entry name" value="ENGC_GTPASE"/>
    <property type="match status" value="1"/>
</dbReference>
<comment type="function">
    <text evidence="10">One of several proteins that assist in the late maturation steps of the functional core of the 30S ribosomal subunit. Helps release RbfA from mature subunits. May play a role in the assembly of ribosomal proteins into the subunit. Circularly permuted GTPase that catalyzes slow GTP hydrolysis, GTPase activity is stimulated by the 30S ribosomal subunit.</text>
</comment>
<sequence>MTRDYSQFFSTSTSSQSGTENPSKLARLGWQTFFARQVEPQALNQTPPVRVSEVHRNGLRVVGEDIEGLIPARPDATVGDWFLYDADLPAHSVLLERKSLFKRRAPGHDRRFQLIAANVDTAFIVTSCNADFNIARLERYVALAFDADVTPVIVLTKTDLCDDPDTYVQEAMSVSGRVVVVALNALSREPLEKLVDWCRPGQTVAFMGSSGVGKSTLVNALFEEGRVATAGIREDDAKGRHTTTARQLHFTPDGVAVLDTPGMRELQMADAEDGIADLFADVTDLATQCKFRDCAHDSEPGCAVTAAIAAGELDQARLERWRKLMAEDRFNSASLAERRSKDKNFGKMVRSVMKDKKNRR</sequence>
<dbReference type="SUPFAM" id="SSF52540">
    <property type="entry name" value="P-loop containing nucleoside triphosphate hydrolases"/>
    <property type="match status" value="1"/>
</dbReference>
<keyword evidence="7 10" id="KW-0862">Zinc</keyword>
<dbReference type="EC" id="3.6.1.-" evidence="10"/>
<dbReference type="EMBL" id="FOTQ01000001">
    <property type="protein sequence ID" value="SFL48453.1"/>
    <property type="molecule type" value="Genomic_DNA"/>
</dbReference>
<evidence type="ECO:0000259" key="12">
    <source>
        <dbReference type="PROSITE" id="PS50936"/>
    </source>
</evidence>
<keyword evidence="9 10" id="KW-0342">GTP-binding</keyword>
<organism evidence="14 15">
    <name type="scientific">Shimia aestuarii</name>
    <dbReference type="NCBI Taxonomy" id="254406"/>
    <lineage>
        <taxon>Bacteria</taxon>
        <taxon>Pseudomonadati</taxon>
        <taxon>Pseudomonadota</taxon>
        <taxon>Alphaproteobacteria</taxon>
        <taxon>Rhodobacterales</taxon>
        <taxon>Roseobacteraceae</taxon>
    </lineage>
</organism>
<dbReference type="Proteomes" id="UP000199144">
    <property type="component" value="Unassembled WGS sequence"/>
</dbReference>
<dbReference type="GO" id="GO:0005525">
    <property type="term" value="F:GTP binding"/>
    <property type="evidence" value="ECO:0007669"/>
    <property type="project" value="UniProtKB-UniRule"/>
</dbReference>
<evidence type="ECO:0000256" key="4">
    <source>
        <dbReference type="ARBA" id="ARBA00022730"/>
    </source>
</evidence>
<comment type="cofactor">
    <cofactor evidence="10">
        <name>Zn(2+)</name>
        <dbReference type="ChEBI" id="CHEBI:29105"/>
    </cofactor>
    <text evidence="10">Binds 1 zinc ion per subunit.</text>
</comment>
<feature type="binding site" evidence="10">
    <location>
        <position position="302"/>
    </location>
    <ligand>
        <name>Zn(2+)</name>
        <dbReference type="ChEBI" id="CHEBI:29105"/>
    </ligand>
</feature>
<dbReference type="InterPro" id="IPR027417">
    <property type="entry name" value="P-loop_NTPase"/>
</dbReference>
<evidence type="ECO:0000256" key="7">
    <source>
        <dbReference type="ARBA" id="ARBA00022833"/>
    </source>
</evidence>
<keyword evidence="6 10" id="KW-0378">Hydrolase</keyword>
<protein>
    <recommendedName>
        <fullName evidence="10">Small ribosomal subunit biogenesis GTPase RsgA</fullName>
        <ecNumber evidence="10">3.6.1.-</ecNumber>
    </recommendedName>
</protein>
<keyword evidence="1 10" id="KW-0963">Cytoplasm</keyword>
<feature type="domain" description="CP-type G" evidence="13">
    <location>
        <begin position="109"/>
        <end position="266"/>
    </location>
</feature>
<evidence type="ECO:0000256" key="1">
    <source>
        <dbReference type="ARBA" id="ARBA00022490"/>
    </source>
</evidence>
<dbReference type="Gene3D" id="1.10.40.50">
    <property type="entry name" value="Probable gtpase engc, domain 3"/>
    <property type="match status" value="1"/>
</dbReference>
<evidence type="ECO:0000256" key="5">
    <source>
        <dbReference type="ARBA" id="ARBA00022741"/>
    </source>
</evidence>
<feature type="binding site" evidence="10">
    <location>
        <position position="294"/>
    </location>
    <ligand>
        <name>Zn(2+)</name>
        <dbReference type="ChEBI" id="CHEBI:29105"/>
    </ligand>
</feature>
<dbReference type="Gene3D" id="3.40.50.300">
    <property type="entry name" value="P-loop containing nucleotide triphosphate hydrolases"/>
    <property type="match status" value="1"/>
</dbReference>
<dbReference type="PANTHER" id="PTHR32120:SF10">
    <property type="entry name" value="SMALL RIBOSOMAL SUBUNIT BIOGENESIS GTPASE RSGA"/>
    <property type="match status" value="1"/>
</dbReference>
<evidence type="ECO:0000259" key="13">
    <source>
        <dbReference type="PROSITE" id="PS51721"/>
    </source>
</evidence>
<dbReference type="PANTHER" id="PTHR32120">
    <property type="entry name" value="SMALL RIBOSOMAL SUBUNIT BIOGENESIS GTPASE RSGA"/>
    <property type="match status" value="1"/>
</dbReference>
<dbReference type="InterPro" id="IPR010914">
    <property type="entry name" value="RsgA_GTPase_dom"/>
</dbReference>
<proteinExistence type="inferred from homology"/>
<dbReference type="InterPro" id="IPR004881">
    <property type="entry name" value="Ribosome_biogen_GTPase_RsgA"/>
</dbReference>
<reference evidence="14 15" key="1">
    <citation type="submission" date="2016-10" db="EMBL/GenBank/DDBJ databases">
        <authorList>
            <person name="de Groot N.N."/>
        </authorList>
    </citation>
    <scope>NUCLEOTIDE SEQUENCE [LARGE SCALE GENOMIC DNA]</scope>
    <source>
        <strain evidence="14 15">DSM 15283</strain>
    </source>
</reference>
<dbReference type="RefSeq" id="WP_093090353.1">
    <property type="nucleotide sequence ID" value="NZ_FOTQ01000001.1"/>
</dbReference>
<dbReference type="CDD" id="cd01854">
    <property type="entry name" value="YjeQ_EngC"/>
    <property type="match status" value="1"/>
</dbReference>
<gene>
    <name evidence="10" type="primary">rsgA</name>
    <name evidence="14" type="ORF">SAMN04488042_101387</name>
</gene>
<dbReference type="GO" id="GO:0046872">
    <property type="term" value="F:metal ion binding"/>
    <property type="evidence" value="ECO:0007669"/>
    <property type="project" value="UniProtKB-KW"/>
</dbReference>
<feature type="binding site" evidence="10">
    <location>
        <begin position="208"/>
        <end position="216"/>
    </location>
    <ligand>
        <name>GTP</name>
        <dbReference type="ChEBI" id="CHEBI:37565"/>
    </ligand>
</feature>
<evidence type="ECO:0000256" key="10">
    <source>
        <dbReference type="HAMAP-Rule" id="MF_01820"/>
    </source>
</evidence>
<dbReference type="Pfam" id="PF03193">
    <property type="entry name" value="RsgA_GTPase"/>
    <property type="match status" value="1"/>
</dbReference>
<comment type="similarity">
    <text evidence="10">Belongs to the TRAFAC class YlqF/YawG GTPase family. RsgA subfamily.</text>
</comment>
<dbReference type="PROSITE" id="PS51721">
    <property type="entry name" value="G_CP"/>
    <property type="match status" value="1"/>
</dbReference>
<dbReference type="HAMAP" id="MF_01820">
    <property type="entry name" value="GTPase_RsgA"/>
    <property type="match status" value="1"/>
</dbReference>
<feature type="region of interest" description="Disordered" evidence="11">
    <location>
        <begin position="1"/>
        <end position="23"/>
    </location>
</feature>
<keyword evidence="8 10" id="KW-0694">RNA-binding</keyword>
<keyword evidence="5 10" id="KW-0547">Nucleotide-binding</keyword>
<evidence type="ECO:0000256" key="3">
    <source>
        <dbReference type="ARBA" id="ARBA00022723"/>
    </source>
</evidence>
<feature type="compositionally biased region" description="Low complexity" evidence="11">
    <location>
        <begin position="1"/>
        <end position="17"/>
    </location>
</feature>